<accession>A0A6H1ZL75</accession>
<dbReference type="InterPro" id="IPR049302">
    <property type="entry name" value="Gp10-like"/>
</dbReference>
<sequence>MPLIDMKRPKSHEKDVVAQSTAVQEEEYPYCLRIQLENYELVRLNKKITDFKVGEKVTIEAESTVVEISQHTGEGREHDSTVSLQIKQMAISTKKKSSFERVADGMKVLENMEKG</sequence>
<evidence type="ECO:0000313" key="2">
    <source>
        <dbReference type="EMBL" id="QJH98067.1"/>
    </source>
</evidence>
<protein>
    <submittedName>
        <fullName evidence="1">Uncharacterized protein</fullName>
    </submittedName>
</protein>
<dbReference type="AlphaFoldDB" id="A0A6H1ZL75"/>
<proteinExistence type="predicted"/>
<organism evidence="1">
    <name type="scientific">viral metagenome</name>
    <dbReference type="NCBI Taxonomy" id="1070528"/>
    <lineage>
        <taxon>unclassified sequences</taxon>
        <taxon>metagenomes</taxon>
        <taxon>organismal metagenomes</taxon>
    </lineage>
</organism>
<dbReference type="Pfam" id="PF21628">
    <property type="entry name" value="Gp10-like"/>
    <property type="match status" value="1"/>
</dbReference>
<dbReference type="EMBL" id="MT144096">
    <property type="protein sequence ID" value="QJA48676.1"/>
    <property type="molecule type" value="Genomic_DNA"/>
</dbReference>
<reference evidence="1" key="1">
    <citation type="submission" date="2020-03" db="EMBL/GenBank/DDBJ databases">
        <title>The deep terrestrial virosphere.</title>
        <authorList>
            <person name="Holmfeldt K."/>
            <person name="Nilsson E."/>
            <person name="Simone D."/>
            <person name="Lopez-Fernandez M."/>
            <person name="Wu X."/>
            <person name="de Brujin I."/>
            <person name="Lundin D."/>
            <person name="Andersson A."/>
            <person name="Bertilsson S."/>
            <person name="Dopson M."/>
        </authorList>
    </citation>
    <scope>NUCLEOTIDE SEQUENCE</scope>
    <source>
        <strain evidence="1">TM448A01076</strain>
        <strain evidence="2">TM448B01182</strain>
    </source>
</reference>
<gene>
    <name evidence="1" type="ORF">TM448A01076_0012</name>
    <name evidence="2" type="ORF">TM448B01182_0011</name>
</gene>
<evidence type="ECO:0000313" key="1">
    <source>
        <dbReference type="EMBL" id="QJA48676.1"/>
    </source>
</evidence>
<dbReference type="EMBL" id="MT144714">
    <property type="protein sequence ID" value="QJH98067.1"/>
    <property type="molecule type" value="Genomic_DNA"/>
</dbReference>
<name>A0A6H1ZL75_9ZZZZ</name>